<keyword evidence="10" id="KW-0368">Histidine biosynthesis</keyword>
<dbReference type="SUPFAM" id="SSF103378">
    <property type="entry name" value="2-methylcitrate dehydratase PrpD"/>
    <property type="match status" value="1"/>
</dbReference>
<dbReference type="SUPFAM" id="SSF51735">
    <property type="entry name" value="NAD(P)-binding Rossmann-fold domains"/>
    <property type="match status" value="1"/>
</dbReference>
<comment type="similarity">
    <text evidence="1">Belongs to the PrpD family.</text>
</comment>
<feature type="domain" description="Tetrahydrofolate dehydrogenase/cyclohydrolase NAD(P)-binding" evidence="15">
    <location>
        <begin position="151"/>
        <end position="292"/>
    </location>
</feature>
<dbReference type="PRINTS" id="PR00085">
    <property type="entry name" value="THFDHDRGNASE"/>
</dbReference>
<dbReference type="Gene3D" id="1.10.4100.10">
    <property type="entry name" value="2-methylcitrate dehydratase PrpD"/>
    <property type="match status" value="1"/>
</dbReference>
<gene>
    <name evidence="18" type="ORF">DFA_10595</name>
</gene>
<dbReference type="Gene3D" id="3.30.1330.120">
    <property type="entry name" value="2-methylcitrate dehydratase PrpD"/>
    <property type="match status" value="1"/>
</dbReference>
<name>F4QAN3_CACFS</name>
<dbReference type="EMBL" id="GL883026">
    <property type="protein sequence ID" value="EGG15752.1"/>
    <property type="molecule type" value="Genomic_DNA"/>
</dbReference>
<proteinExistence type="inferred from homology"/>
<evidence type="ECO:0000256" key="12">
    <source>
        <dbReference type="ARBA" id="ARBA00023239"/>
    </source>
</evidence>
<dbReference type="GeneID" id="14866975"/>
<keyword evidence="7" id="KW-0378">Hydrolase</keyword>
<sequence length="789" mass="86987">MSAATTTTNVDPKIIDGRIISADIKKDIKIQVEKLIAQGKRAPCLVVILVGDRPDSHTYVRNKKKTASDLGFESIDCLLPGTTTQQEVIDIVKKYNQDEAVDGILVQLPLPSHINEASVLNEIDISKDVDGFNPINIGSLGMRGRNATFQPCTPRGCIEMLDRSGVEIAGKKAVVLGRSNIVGLPVALMLMNRDATVTICHSKTPDIPSQVKQADIVIAAIGQARFVKKEWIKEGAVVIDVGMNSVDGKLCGDVDYVNVKEVASKITPVPGGVGPMTIVMLLSNTLESSKKRQNYYLSIYISIMTHTTFSSSSNQKWDQEIVDIADYVLNYKPTTDESFSTAKATLFDAIGCGLLALKYKECTKLMGPTVEGTVVPNGCHVPGTDYVLDPVQAAFNIGCMNRWLDFNDTWLGREWGHPSDNLASILAVAEYKSRENIKVGLPPLTMNDVLVALIKAYEIQGVLALENSFNRVGLDHVVLVKVASTAVVAQLLGGTRDQVLNAVSNAWVDGQSLRTYRHFPNTGSRKSWAAGDAASRAVHLSLFALKGEMGYPTALSAKIWGFYDVHFKGNTFKFQRPYGSYVMENVLFKVSYPAEYHAQTAVECSIRLHPLYKQKGGVDAIEKIVITTHESAIRIIDKKGPLNNPADRDHCIQYMSAIGMIYGDLNADHYEDKVAIGDTSIDQLRDKMVCVENTQYSADYLDPEKRSIANRIQIFFKDGTTSDDVEVEYPIGHRRRRQEALPLIESKFFNALKDSPVPQQSLSAIQDLFKTTDKFNQTSVLDFVNLFKC</sequence>
<evidence type="ECO:0000256" key="8">
    <source>
        <dbReference type="ARBA" id="ARBA00022857"/>
    </source>
</evidence>
<keyword evidence="11" id="KW-0486">Methionine biosynthesis</keyword>
<dbReference type="CDD" id="cd01080">
    <property type="entry name" value="NAD_bind_m-THF_DH_Cyclohyd"/>
    <property type="match status" value="1"/>
</dbReference>
<dbReference type="GO" id="GO:0000105">
    <property type="term" value="P:L-histidine biosynthetic process"/>
    <property type="evidence" value="ECO:0007669"/>
    <property type="project" value="UniProtKB-KW"/>
</dbReference>
<dbReference type="Pfam" id="PF03972">
    <property type="entry name" value="MmgE_PrpD_N"/>
    <property type="match status" value="1"/>
</dbReference>
<evidence type="ECO:0000259" key="15">
    <source>
        <dbReference type="Pfam" id="PF02882"/>
    </source>
</evidence>
<evidence type="ECO:0000256" key="1">
    <source>
        <dbReference type="ARBA" id="ARBA00006174"/>
    </source>
</evidence>
<dbReference type="NCBIfam" id="NF006943">
    <property type="entry name" value="PRK09425.1"/>
    <property type="match status" value="1"/>
</dbReference>
<evidence type="ECO:0000256" key="6">
    <source>
        <dbReference type="ARBA" id="ARBA00022755"/>
    </source>
</evidence>
<dbReference type="InterPro" id="IPR000672">
    <property type="entry name" value="THF_DH/CycHdrlase"/>
</dbReference>
<dbReference type="FunFam" id="3.40.50.720:FF:000094">
    <property type="entry name" value="Bifunctional protein FolD"/>
    <property type="match status" value="1"/>
</dbReference>
<dbReference type="InterPro" id="IPR042188">
    <property type="entry name" value="MmgE/PrpD_sf_2"/>
</dbReference>
<evidence type="ECO:0000256" key="2">
    <source>
        <dbReference type="ARBA" id="ARBA00011738"/>
    </source>
</evidence>
<evidence type="ECO:0000256" key="5">
    <source>
        <dbReference type="ARBA" id="ARBA00022605"/>
    </source>
</evidence>
<evidence type="ECO:0000256" key="10">
    <source>
        <dbReference type="ARBA" id="ARBA00023102"/>
    </source>
</evidence>
<dbReference type="EC" id="3.5.4.9" evidence="3"/>
<dbReference type="HAMAP" id="MF_01576">
    <property type="entry name" value="THF_DHG_CYH"/>
    <property type="match status" value="1"/>
</dbReference>
<keyword evidence="4" id="KW-0554">One-carbon metabolism</keyword>
<evidence type="ECO:0000259" key="17">
    <source>
        <dbReference type="Pfam" id="PF19305"/>
    </source>
</evidence>
<dbReference type="KEGG" id="dfa:DFA_10595"/>
<dbReference type="InterPro" id="IPR045337">
    <property type="entry name" value="MmgE_PrpD_C"/>
</dbReference>
<evidence type="ECO:0000313" key="18">
    <source>
        <dbReference type="EMBL" id="EGG15752.1"/>
    </source>
</evidence>
<dbReference type="FunFam" id="3.40.50.10860:FF:000005">
    <property type="entry name" value="C-1-tetrahydrofolate synthase, cytoplasmic, putative"/>
    <property type="match status" value="1"/>
</dbReference>
<evidence type="ECO:0000256" key="13">
    <source>
        <dbReference type="ARBA" id="ARBA00023268"/>
    </source>
</evidence>
<dbReference type="SUPFAM" id="SSF53223">
    <property type="entry name" value="Aminoacid dehydrogenase-like, N-terminal domain"/>
    <property type="match status" value="1"/>
</dbReference>
<feature type="domain" description="MmgE/PrpD C-terminal" evidence="17">
    <location>
        <begin position="592"/>
        <end position="762"/>
    </location>
</feature>
<evidence type="ECO:0000256" key="3">
    <source>
        <dbReference type="ARBA" id="ARBA00012776"/>
    </source>
</evidence>
<evidence type="ECO:0000259" key="14">
    <source>
        <dbReference type="Pfam" id="PF00763"/>
    </source>
</evidence>
<dbReference type="InterPro" id="IPR012705">
    <property type="entry name" value="2Me_IsoCit_deHydtase_PrpD"/>
</dbReference>
<dbReference type="AlphaFoldDB" id="F4QAN3"/>
<dbReference type="InterPro" id="IPR020867">
    <property type="entry name" value="THF_DH/CycHdrlase_CS"/>
</dbReference>
<feature type="domain" description="MmgE/PrpD N-terminal" evidence="16">
    <location>
        <begin position="323"/>
        <end position="575"/>
    </location>
</feature>
<comment type="subunit">
    <text evidence="2">Homodimer.</text>
</comment>
<dbReference type="OrthoDB" id="10055203at2759"/>
<evidence type="ECO:0000259" key="16">
    <source>
        <dbReference type="Pfam" id="PF03972"/>
    </source>
</evidence>
<keyword evidence="9" id="KW-0560">Oxidoreductase</keyword>
<dbReference type="RefSeq" id="XP_004354499.1">
    <property type="nucleotide sequence ID" value="XM_004354447.1"/>
</dbReference>
<keyword evidence="19" id="KW-1185">Reference proteome</keyword>
<dbReference type="GO" id="GO:0019679">
    <property type="term" value="P:propionate metabolic process, methylcitrate cycle"/>
    <property type="evidence" value="ECO:0007669"/>
    <property type="project" value="InterPro"/>
</dbReference>
<dbReference type="GO" id="GO:0051537">
    <property type="term" value="F:2 iron, 2 sulfur cluster binding"/>
    <property type="evidence" value="ECO:0007669"/>
    <property type="project" value="InterPro"/>
</dbReference>
<dbReference type="NCBIfam" id="TIGR02330">
    <property type="entry name" value="prpD"/>
    <property type="match status" value="1"/>
</dbReference>
<dbReference type="Proteomes" id="UP000007797">
    <property type="component" value="Unassembled WGS sequence"/>
</dbReference>
<dbReference type="InterPro" id="IPR045336">
    <property type="entry name" value="MmgE_PrpD_N"/>
</dbReference>
<dbReference type="InterPro" id="IPR036148">
    <property type="entry name" value="MmgE/PrpD_sf"/>
</dbReference>
<evidence type="ECO:0000256" key="7">
    <source>
        <dbReference type="ARBA" id="ARBA00022801"/>
    </source>
</evidence>
<dbReference type="SMR" id="F4QAN3"/>
<dbReference type="InterPro" id="IPR005656">
    <property type="entry name" value="MmgE_PrpD"/>
</dbReference>
<dbReference type="Pfam" id="PF00763">
    <property type="entry name" value="THF_DHG_CYH"/>
    <property type="match status" value="1"/>
</dbReference>
<reference evidence="19" key="1">
    <citation type="journal article" date="2011" name="Genome Res.">
        <title>Phylogeny-wide analysis of social amoeba genomes highlights ancient origins for complex intercellular communication.</title>
        <authorList>
            <person name="Heidel A.J."/>
            <person name="Lawal H.M."/>
            <person name="Felder M."/>
            <person name="Schilde C."/>
            <person name="Helps N.R."/>
            <person name="Tunggal B."/>
            <person name="Rivero F."/>
            <person name="John U."/>
            <person name="Schleicher M."/>
            <person name="Eichinger L."/>
            <person name="Platzer M."/>
            <person name="Noegel A.A."/>
            <person name="Schaap P."/>
            <person name="Gloeckner G."/>
        </authorList>
    </citation>
    <scope>NUCLEOTIDE SEQUENCE [LARGE SCALE GENOMIC DNA]</scope>
    <source>
        <strain evidence="19">SH3</strain>
    </source>
</reference>
<keyword evidence="8" id="KW-0521">NADP</keyword>
<keyword evidence="6" id="KW-0658">Purine biosynthesis</keyword>
<evidence type="ECO:0000256" key="9">
    <source>
        <dbReference type="ARBA" id="ARBA00023002"/>
    </source>
</evidence>
<dbReference type="InterPro" id="IPR042183">
    <property type="entry name" value="MmgE/PrpD_sf_1"/>
</dbReference>
<feature type="domain" description="Tetrahydrofolate dehydrogenase/cyclohydrolase catalytic" evidence="14">
    <location>
        <begin position="15"/>
        <end position="130"/>
    </location>
</feature>
<dbReference type="GO" id="GO:0009086">
    <property type="term" value="P:methionine biosynthetic process"/>
    <property type="evidence" value="ECO:0007669"/>
    <property type="project" value="UniProtKB-KW"/>
</dbReference>
<dbReference type="PROSITE" id="PS00767">
    <property type="entry name" value="THF_DHG_CYH_2"/>
    <property type="match status" value="1"/>
</dbReference>
<dbReference type="PROSITE" id="PS00766">
    <property type="entry name" value="THF_DHG_CYH_1"/>
    <property type="match status" value="1"/>
</dbReference>
<dbReference type="InterPro" id="IPR020631">
    <property type="entry name" value="THF_DH/CycHdrlase_NAD-bd_dom"/>
</dbReference>
<dbReference type="Pfam" id="PF19305">
    <property type="entry name" value="MmgE_PrpD_C"/>
    <property type="match status" value="1"/>
</dbReference>
<dbReference type="GO" id="GO:0006730">
    <property type="term" value="P:one-carbon metabolic process"/>
    <property type="evidence" value="ECO:0007669"/>
    <property type="project" value="UniProtKB-KW"/>
</dbReference>
<dbReference type="InterPro" id="IPR046346">
    <property type="entry name" value="Aminoacid_DH-like_N_sf"/>
</dbReference>
<protein>
    <recommendedName>
        <fullName evidence="3">methenyltetrahydrofolate cyclohydrolase</fullName>
        <ecNumber evidence="3">3.5.4.9</ecNumber>
    </recommendedName>
</protein>
<dbReference type="STRING" id="1054147.F4QAN3"/>
<keyword evidence="13" id="KW-0511">Multifunctional enzyme</keyword>
<organism evidence="18 19">
    <name type="scientific">Cavenderia fasciculata</name>
    <name type="common">Slime mold</name>
    <name type="synonym">Dictyostelium fasciculatum</name>
    <dbReference type="NCBI Taxonomy" id="261658"/>
    <lineage>
        <taxon>Eukaryota</taxon>
        <taxon>Amoebozoa</taxon>
        <taxon>Evosea</taxon>
        <taxon>Eumycetozoa</taxon>
        <taxon>Dictyostelia</taxon>
        <taxon>Acytosteliales</taxon>
        <taxon>Cavenderiaceae</taxon>
        <taxon>Cavenderia</taxon>
    </lineage>
</organism>
<dbReference type="FunFam" id="3.30.1330.120:FF:000001">
    <property type="entry name" value="2-methylcitrate dehydratase"/>
    <property type="match status" value="1"/>
</dbReference>
<evidence type="ECO:0000256" key="4">
    <source>
        <dbReference type="ARBA" id="ARBA00022563"/>
    </source>
</evidence>
<dbReference type="GO" id="GO:0047547">
    <property type="term" value="F:2-methylcitrate dehydratase activity"/>
    <property type="evidence" value="ECO:0007669"/>
    <property type="project" value="InterPro"/>
</dbReference>
<evidence type="ECO:0000313" key="19">
    <source>
        <dbReference type="Proteomes" id="UP000007797"/>
    </source>
</evidence>
<dbReference type="GO" id="GO:0004488">
    <property type="term" value="F:methylenetetrahydrofolate dehydrogenase (NADP+) activity"/>
    <property type="evidence" value="ECO:0007669"/>
    <property type="project" value="InterPro"/>
</dbReference>
<dbReference type="Gene3D" id="3.40.50.720">
    <property type="entry name" value="NAD(P)-binding Rossmann-like Domain"/>
    <property type="match status" value="1"/>
</dbReference>
<dbReference type="PANTHER" id="PTHR16943">
    <property type="entry name" value="2-METHYLCITRATE DEHYDRATASE-RELATED"/>
    <property type="match status" value="1"/>
</dbReference>
<dbReference type="Gene3D" id="3.40.50.10860">
    <property type="entry name" value="Leucine Dehydrogenase, chain A, domain 1"/>
    <property type="match status" value="1"/>
</dbReference>
<keyword evidence="5" id="KW-0028">Amino-acid biosynthesis</keyword>
<accession>F4QAN3</accession>
<keyword evidence="12" id="KW-0456">Lyase</keyword>
<dbReference type="GO" id="GO:0004477">
    <property type="term" value="F:methenyltetrahydrofolate cyclohydrolase activity"/>
    <property type="evidence" value="ECO:0007669"/>
    <property type="project" value="UniProtKB-EC"/>
</dbReference>
<dbReference type="GO" id="GO:0006164">
    <property type="term" value="P:purine nucleotide biosynthetic process"/>
    <property type="evidence" value="ECO:0007669"/>
    <property type="project" value="UniProtKB-KW"/>
</dbReference>
<dbReference type="PANTHER" id="PTHR16943:SF16">
    <property type="entry name" value="2-METHYLCITRATE DEHYDRATASE-RELATED"/>
    <property type="match status" value="1"/>
</dbReference>
<dbReference type="InterPro" id="IPR020630">
    <property type="entry name" value="THF_DH/CycHdrlase_cat_dom"/>
</dbReference>
<evidence type="ECO:0000256" key="11">
    <source>
        <dbReference type="ARBA" id="ARBA00023167"/>
    </source>
</evidence>
<dbReference type="InterPro" id="IPR036291">
    <property type="entry name" value="NAD(P)-bd_dom_sf"/>
</dbReference>
<dbReference type="Pfam" id="PF02882">
    <property type="entry name" value="THF_DHG_CYH_C"/>
    <property type="match status" value="1"/>
</dbReference>